<keyword evidence="2" id="KW-1185">Reference proteome</keyword>
<evidence type="ECO:0000313" key="1">
    <source>
        <dbReference type="EMBL" id="THG94546.1"/>
    </source>
</evidence>
<sequence length="75" mass="8181">MLAQIVGNKALDGGLELHVDAVLWATVLAMVYLQKYMSKQPELLEGLLEKAIEFVKRQPGADLADLFAKAQALIA</sequence>
<dbReference type="EMBL" id="SGPJ01000432">
    <property type="protein sequence ID" value="THG94546.1"/>
    <property type="molecule type" value="Genomic_DNA"/>
</dbReference>
<gene>
    <name evidence="1" type="ORF">EW026_g6947</name>
</gene>
<organism evidence="1 2">
    <name type="scientific">Hermanssonia centrifuga</name>
    <dbReference type="NCBI Taxonomy" id="98765"/>
    <lineage>
        <taxon>Eukaryota</taxon>
        <taxon>Fungi</taxon>
        <taxon>Dikarya</taxon>
        <taxon>Basidiomycota</taxon>
        <taxon>Agaricomycotina</taxon>
        <taxon>Agaricomycetes</taxon>
        <taxon>Polyporales</taxon>
        <taxon>Meruliaceae</taxon>
        <taxon>Hermanssonia</taxon>
    </lineage>
</organism>
<comment type="caution">
    <text evidence="1">The sequence shown here is derived from an EMBL/GenBank/DDBJ whole genome shotgun (WGS) entry which is preliminary data.</text>
</comment>
<proteinExistence type="predicted"/>
<accession>A0A4S4K9E7</accession>
<protein>
    <submittedName>
        <fullName evidence="1">Uncharacterized protein</fullName>
    </submittedName>
</protein>
<dbReference type="Proteomes" id="UP000309038">
    <property type="component" value="Unassembled WGS sequence"/>
</dbReference>
<dbReference type="AlphaFoldDB" id="A0A4S4K9E7"/>
<reference evidence="1 2" key="1">
    <citation type="submission" date="2019-02" db="EMBL/GenBank/DDBJ databases">
        <title>Genome sequencing of the rare red list fungi Phlebia centrifuga.</title>
        <authorList>
            <person name="Buettner E."/>
            <person name="Kellner H."/>
        </authorList>
    </citation>
    <scope>NUCLEOTIDE SEQUENCE [LARGE SCALE GENOMIC DNA]</scope>
    <source>
        <strain evidence="1 2">DSM 108282</strain>
    </source>
</reference>
<name>A0A4S4K9E7_9APHY</name>
<evidence type="ECO:0000313" key="2">
    <source>
        <dbReference type="Proteomes" id="UP000309038"/>
    </source>
</evidence>